<dbReference type="FunFam" id="3.30.420.40:FF:000136">
    <property type="entry name" value="Putative fructokinase"/>
    <property type="match status" value="1"/>
</dbReference>
<accession>A0AAX2EFI8</accession>
<proteinExistence type="inferred from homology"/>
<keyword evidence="6" id="KW-0418">Kinase</keyword>
<reference evidence="13 14" key="1">
    <citation type="submission" date="2016-10" db="EMBL/GenBank/DDBJ databases">
        <authorList>
            <person name="Varghese N."/>
            <person name="Submissions S."/>
        </authorList>
    </citation>
    <scope>NUCLEOTIDE SEQUENCE [LARGE SCALE GENOMIC DNA]</scope>
    <source>
        <strain evidence="13 14">DSM 21619</strain>
    </source>
</reference>
<keyword evidence="3" id="KW-0808">Transferase</keyword>
<sequence length="284" mass="30886">MMRYGAIEAGGTKFVCAVGDEHGNIEERASFPTTKPEETLQLVFDFFQDKQIEALGVGAFGPVDVKEDSPTYGTIGNTPKLQWKDYPLLSELKSRLGVPVKLDTDVNAAALGEYMHGAAKHADSCLYITVGTGIGAGAIVNGETLQGFSHPEMGHLLVRRSTNDAYPGKCPYHKDCLEGLAAGPAIEARWGEKAQKLYHQEAVWQMEAFYLAQAIMSYTLVLSPEKIVMGGGVMKKEGLHEMIQQELETLLQRYVPLPENYLVPPGLEDNAGIVGALMLAKTAK</sequence>
<organism evidence="13 14">
    <name type="scientific">Terribacillus saccharophilus</name>
    <dbReference type="NCBI Taxonomy" id="361277"/>
    <lineage>
        <taxon>Bacteria</taxon>
        <taxon>Bacillati</taxon>
        <taxon>Bacillota</taxon>
        <taxon>Bacilli</taxon>
        <taxon>Bacillales</taxon>
        <taxon>Bacillaceae</taxon>
        <taxon>Terribacillus</taxon>
    </lineage>
</organism>
<dbReference type="InterPro" id="IPR043129">
    <property type="entry name" value="ATPase_NBD"/>
</dbReference>
<evidence type="ECO:0000313" key="13">
    <source>
        <dbReference type="EMBL" id="SEN30514.1"/>
    </source>
</evidence>
<evidence type="ECO:0000256" key="10">
    <source>
        <dbReference type="ARBA" id="ARBA00023277"/>
    </source>
</evidence>
<evidence type="ECO:0000256" key="5">
    <source>
        <dbReference type="ARBA" id="ARBA00022741"/>
    </source>
</evidence>
<dbReference type="GO" id="GO:0005524">
    <property type="term" value="F:ATP binding"/>
    <property type="evidence" value="ECO:0007669"/>
    <property type="project" value="UniProtKB-KW"/>
</dbReference>
<evidence type="ECO:0000256" key="11">
    <source>
        <dbReference type="ARBA" id="ARBA00038887"/>
    </source>
</evidence>
<dbReference type="GO" id="GO:0008865">
    <property type="term" value="F:fructokinase activity"/>
    <property type="evidence" value="ECO:0007669"/>
    <property type="project" value="UniProtKB-EC"/>
</dbReference>
<dbReference type="EC" id="2.7.1.4" evidence="11"/>
<gene>
    <name evidence="13" type="ORF">SAMN04489762_1918</name>
</gene>
<dbReference type="FunFam" id="3.30.420.40:FF:000153">
    <property type="entry name" value="Putative fructokinase"/>
    <property type="match status" value="1"/>
</dbReference>
<keyword evidence="8" id="KW-0067">ATP-binding</keyword>
<dbReference type="InterPro" id="IPR049874">
    <property type="entry name" value="ROK_cs"/>
</dbReference>
<dbReference type="PROSITE" id="PS01125">
    <property type="entry name" value="ROK"/>
    <property type="match status" value="1"/>
</dbReference>
<dbReference type="Proteomes" id="UP000199735">
    <property type="component" value="Unassembled WGS sequence"/>
</dbReference>
<comment type="catalytic activity">
    <reaction evidence="12">
        <text>D-fructose + ATP = D-fructose 6-phosphate + ADP + H(+)</text>
        <dbReference type="Rhea" id="RHEA:16125"/>
        <dbReference type="ChEBI" id="CHEBI:15378"/>
        <dbReference type="ChEBI" id="CHEBI:30616"/>
        <dbReference type="ChEBI" id="CHEBI:37721"/>
        <dbReference type="ChEBI" id="CHEBI:61527"/>
        <dbReference type="ChEBI" id="CHEBI:456216"/>
        <dbReference type="EC" id="2.7.1.4"/>
    </reaction>
</comment>
<dbReference type="EMBL" id="FOCD01000002">
    <property type="protein sequence ID" value="SEN30514.1"/>
    <property type="molecule type" value="Genomic_DNA"/>
</dbReference>
<comment type="caution">
    <text evidence="13">The sequence shown here is derived from an EMBL/GenBank/DDBJ whole genome shotgun (WGS) entry which is preliminary data.</text>
</comment>
<dbReference type="Gene3D" id="3.30.420.40">
    <property type="match status" value="2"/>
</dbReference>
<keyword evidence="4" id="KW-0479">Metal-binding</keyword>
<keyword evidence="7" id="KW-0862">Zinc</keyword>
<evidence type="ECO:0000256" key="4">
    <source>
        <dbReference type="ARBA" id="ARBA00022723"/>
    </source>
</evidence>
<dbReference type="RefSeq" id="WP_093880533.1">
    <property type="nucleotide sequence ID" value="NZ_FOCD01000002.1"/>
</dbReference>
<dbReference type="InterPro" id="IPR051804">
    <property type="entry name" value="Carb_Metab_Reg_Kinase/Isom"/>
</dbReference>
<comment type="cofactor">
    <cofactor evidence="1">
        <name>Mg(2+)</name>
        <dbReference type="ChEBI" id="CHEBI:18420"/>
    </cofactor>
</comment>
<comment type="similarity">
    <text evidence="2">Belongs to the ROK (NagC/XylR) family.</text>
</comment>
<keyword evidence="9" id="KW-0460">Magnesium</keyword>
<dbReference type="InterPro" id="IPR000600">
    <property type="entry name" value="ROK"/>
</dbReference>
<evidence type="ECO:0000313" key="14">
    <source>
        <dbReference type="Proteomes" id="UP000199735"/>
    </source>
</evidence>
<evidence type="ECO:0000256" key="2">
    <source>
        <dbReference type="ARBA" id="ARBA00006479"/>
    </source>
</evidence>
<keyword evidence="5" id="KW-0547">Nucleotide-binding</keyword>
<evidence type="ECO:0000256" key="1">
    <source>
        <dbReference type="ARBA" id="ARBA00001946"/>
    </source>
</evidence>
<evidence type="ECO:0000256" key="12">
    <source>
        <dbReference type="ARBA" id="ARBA00048451"/>
    </source>
</evidence>
<dbReference type="AlphaFoldDB" id="A0AAX2EFI8"/>
<dbReference type="PANTHER" id="PTHR42742:SF3">
    <property type="entry name" value="FRUCTOKINASE"/>
    <property type="match status" value="1"/>
</dbReference>
<dbReference type="PANTHER" id="PTHR42742">
    <property type="entry name" value="TRANSCRIPTIONAL REPRESSOR MPRA"/>
    <property type="match status" value="1"/>
</dbReference>
<dbReference type="SUPFAM" id="SSF53067">
    <property type="entry name" value="Actin-like ATPase domain"/>
    <property type="match status" value="1"/>
</dbReference>
<dbReference type="Pfam" id="PF00480">
    <property type="entry name" value="ROK"/>
    <property type="match status" value="1"/>
</dbReference>
<dbReference type="CDD" id="cd24067">
    <property type="entry name" value="ASKHA_NBD_ROK_BsFRK-like"/>
    <property type="match status" value="1"/>
</dbReference>
<protein>
    <recommendedName>
        <fullName evidence="11">fructokinase</fullName>
        <ecNumber evidence="11">2.7.1.4</ecNumber>
    </recommendedName>
</protein>
<name>A0AAX2EFI8_9BACI</name>
<evidence type="ECO:0000256" key="9">
    <source>
        <dbReference type="ARBA" id="ARBA00022842"/>
    </source>
</evidence>
<evidence type="ECO:0000256" key="6">
    <source>
        <dbReference type="ARBA" id="ARBA00022777"/>
    </source>
</evidence>
<evidence type="ECO:0000256" key="8">
    <source>
        <dbReference type="ARBA" id="ARBA00022840"/>
    </source>
</evidence>
<evidence type="ECO:0000256" key="3">
    <source>
        <dbReference type="ARBA" id="ARBA00022679"/>
    </source>
</evidence>
<evidence type="ECO:0000256" key="7">
    <source>
        <dbReference type="ARBA" id="ARBA00022833"/>
    </source>
</evidence>
<keyword evidence="10" id="KW-0119">Carbohydrate metabolism</keyword>
<dbReference type="GO" id="GO:0046872">
    <property type="term" value="F:metal ion binding"/>
    <property type="evidence" value="ECO:0007669"/>
    <property type="project" value="UniProtKB-KW"/>
</dbReference>